<protein>
    <recommendedName>
        <fullName evidence="3">Urease accessory protein UreF</fullName>
    </recommendedName>
</protein>
<dbReference type="Pfam" id="PF01730">
    <property type="entry name" value="UreF"/>
    <property type="match status" value="1"/>
</dbReference>
<evidence type="ECO:0000256" key="2">
    <source>
        <dbReference type="ARBA" id="ARBA00023186"/>
    </source>
</evidence>
<dbReference type="HAMAP" id="MF_01385">
    <property type="entry name" value="UreF"/>
    <property type="match status" value="1"/>
</dbReference>
<keyword evidence="5" id="KW-1185">Reference proteome</keyword>
<proteinExistence type="inferred from homology"/>
<comment type="similarity">
    <text evidence="3">Belongs to the UreF family.</text>
</comment>
<name>A0ABR6CM83_9BACI</name>
<keyword evidence="1 3" id="KW-0996">Nickel insertion</keyword>
<keyword evidence="2 3" id="KW-0143">Chaperone</keyword>
<evidence type="ECO:0000256" key="3">
    <source>
        <dbReference type="HAMAP-Rule" id="MF_01385"/>
    </source>
</evidence>
<gene>
    <name evidence="3" type="primary">ureF</name>
    <name evidence="4" type="ORF">HNP81_001425</name>
</gene>
<evidence type="ECO:0000256" key="1">
    <source>
        <dbReference type="ARBA" id="ARBA00022988"/>
    </source>
</evidence>
<dbReference type="Proteomes" id="UP000626697">
    <property type="component" value="Unassembled WGS sequence"/>
</dbReference>
<dbReference type="InterPro" id="IPR038277">
    <property type="entry name" value="UreF_sf"/>
</dbReference>
<accession>A0ABR6CM83</accession>
<evidence type="ECO:0000313" key="5">
    <source>
        <dbReference type="Proteomes" id="UP000626697"/>
    </source>
</evidence>
<reference evidence="4 5" key="1">
    <citation type="submission" date="2020-08" db="EMBL/GenBank/DDBJ databases">
        <title>Genomic Encyclopedia of Type Strains, Phase IV (KMG-IV): sequencing the most valuable type-strain genomes for metagenomic binning, comparative biology and taxonomic classification.</title>
        <authorList>
            <person name="Goeker M."/>
        </authorList>
    </citation>
    <scope>NUCLEOTIDE SEQUENCE [LARGE SCALE GENOMIC DNA]</scope>
    <source>
        <strain evidence="4 5">DSM 105481</strain>
    </source>
</reference>
<dbReference type="PANTHER" id="PTHR33620:SF1">
    <property type="entry name" value="UREASE ACCESSORY PROTEIN F"/>
    <property type="match status" value="1"/>
</dbReference>
<dbReference type="Gene3D" id="1.10.4190.10">
    <property type="entry name" value="Urease accessory protein UreF"/>
    <property type="match status" value="1"/>
</dbReference>
<dbReference type="InterPro" id="IPR002639">
    <property type="entry name" value="UreF"/>
</dbReference>
<keyword evidence="3" id="KW-0963">Cytoplasm</keyword>
<comment type="subcellular location">
    <subcellularLocation>
        <location evidence="3">Cytoplasm</location>
    </subcellularLocation>
</comment>
<sequence>MENDFFLFQLVDSAFPTGAFSHSFGLETAFQENKIDKPIELYSWLKSYVSGSLAPTEGVVVYLIYQAIQKEILNQGKSAYTEKYIQRLDRKLTVSKMSSESRNGGIKIGKRYLTIVQTLYPQSGLKQYARWIDSQLCYGNAAIVHGWITAYLEVQAELSVFTHLYVSVNNLLQSAIRLTVIGQTGAQMILQKLYPFLVEEAEKIIQSSPDEDDLFNNSIIQEIEAMRHETLYSRLFMS</sequence>
<organism evidence="4 5">
    <name type="scientific">Peribacillus huizhouensis</name>
    <dbReference type="NCBI Taxonomy" id="1501239"/>
    <lineage>
        <taxon>Bacteria</taxon>
        <taxon>Bacillati</taxon>
        <taxon>Bacillota</taxon>
        <taxon>Bacilli</taxon>
        <taxon>Bacillales</taxon>
        <taxon>Bacillaceae</taxon>
        <taxon>Peribacillus</taxon>
    </lineage>
</organism>
<comment type="function">
    <text evidence="3">Required for maturation of urease via the functional incorporation of the urease nickel metallocenter.</text>
</comment>
<comment type="caution">
    <text evidence="4">The sequence shown here is derived from an EMBL/GenBank/DDBJ whole genome shotgun (WGS) entry which is preliminary data.</text>
</comment>
<dbReference type="RefSeq" id="WP_182502062.1">
    <property type="nucleotide sequence ID" value="NZ_JACJHX010000003.1"/>
</dbReference>
<comment type="subunit">
    <text evidence="3">UreD, UreF and UreG form a complex that acts as a GTP-hydrolysis-dependent molecular chaperone, activating the urease apoprotein by helping to assemble the nickel containing metallocenter of UreC. The UreE protein probably delivers the nickel.</text>
</comment>
<evidence type="ECO:0000313" key="4">
    <source>
        <dbReference type="EMBL" id="MBA9026140.1"/>
    </source>
</evidence>
<dbReference type="PIRSF" id="PIRSF009467">
    <property type="entry name" value="Ureas_acces_UreF"/>
    <property type="match status" value="1"/>
</dbReference>
<dbReference type="EMBL" id="JACJHX010000003">
    <property type="protein sequence ID" value="MBA9026140.1"/>
    <property type="molecule type" value="Genomic_DNA"/>
</dbReference>
<dbReference type="PANTHER" id="PTHR33620">
    <property type="entry name" value="UREASE ACCESSORY PROTEIN F"/>
    <property type="match status" value="1"/>
</dbReference>